<dbReference type="EMBL" id="CP020559">
    <property type="protein sequence ID" value="ARE88625.1"/>
    <property type="molecule type" value="Genomic_DNA"/>
</dbReference>
<evidence type="ECO:0000313" key="1">
    <source>
        <dbReference type="EMBL" id="ARE88625.1"/>
    </source>
</evidence>
<gene>
    <name evidence="1" type="ORF">CLFO_30310</name>
</gene>
<dbReference type="Proteomes" id="UP000192478">
    <property type="component" value="Chromosome"/>
</dbReference>
<dbReference type="AlphaFoldDB" id="A0AAC9RQX2"/>
<organism evidence="1 2">
    <name type="scientific">Clostridium formicaceticum</name>
    <dbReference type="NCBI Taxonomy" id="1497"/>
    <lineage>
        <taxon>Bacteria</taxon>
        <taxon>Bacillati</taxon>
        <taxon>Bacillota</taxon>
        <taxon>Clostridia</taxon>
        <taxon>Eubacteriales</taxon>
        <taxon>Clostridiaceae</taxon>
        <taxon>Clostridium</taxon>
    </lineage>
</organism>
<reference evidence="1 2" key="1">
    <citation type="submission" date="2017-03" db="EMBL/GenBank/DDBJ databases">
        <title>Complete sequence of Clostridium formicaceticum DSM 92.</title>
        <authorList>
            <person name="Poehlein A."/>
            <person name="Karl M."/>
            <person name="Bengelsdorf F.R."/>
            <person name="Duerre P."/>
            <person name="Daniel R."/>
        </authorList>
    </citation>
    <scope>NUCLEOTIDE SEQUENCE [LARGE SCALE GENOMIC DNA]</scope>
    <source>
        <strain evidence="1 2">DSM 92</strain>
    </source>
</reference>
<proteinExistence type="predicted"/>
<accession>A0AAC9RQX2</accession>
<name>A0AAC9RQX2_9CLOT</name>
<sequence>MKKPYEKPEMEVTVFEVEEICSMSGVTQFFGMDGTDI</sequence>
<evidence type="ECO:0000313" key="2">
    <source>
        <dbReference type="Proteomes" id="UP000192478"/>
    </source>
</evidence>
<protein>
    <submittedName>
        <fullName evidence="1">Uncharacterized protein</fullName>
    </submittedName>
</protein>